<feature type="compositionally biased region" description="Low complexity" evidence="5">
    <location>
        <begin position="655"/>
        <end position="664"/>
    </location>
</feature>
<keyword evidence="2 4" id="KW-0547">Nucleotide-binding</keyword>
<keyword evidence="3 4" id="KW-0067">ATP-binding</keyword>
<comment type="caution">
    <text evidence="7">The sequence shown here is derived from an EMBL/GenBank/DDBJ whole genome shotgun (WGS) entry which is preliminary data.</text>
</comment>
<dbReference type="PANTHER" id="PTHR43585:SF2">
    <property type="entry name" value="ATP-GRASP ENZYME FSQD"/>
    <property type="match status" value="1"/>
</dbReference>
<proteinExistence type="predicted"/>
<sequence>MDKEVNGFSGRIGYPAAKETHAQLSRLLDVRAGRKNVDGGRSPCLIAFEISTRQQRYMKAALNAIRPIGNTRLPYFQADYLLETSEFYPTLKWKEVAECINSGPAVEIYFYIYDSKRMTPNDYEEYYQRVIKDEYKDILGFFTTVDGLVPLVDYLHARHFGGMPPPTTFLTPQGRMSSIQRVGDGRSVDAETRGTATVTNPCKHRTRILYGNDVETSVKRRQDKYSMQLTLRDHGLAYIRGTSGYSSDELKQWRSKEGIPFPVIVKPVSGGGSEYVSLCRNDNDIDTAFLLCNDASTVQWTQASHMVLQEYIEGQEYVVNVVSYNGRHAVSDVWKSWKFPAELTMPRNITDLYGDSKSSHQTKTPISSSLECNTTALLYDRLEFVHNLAELHEESEERRVVSYVLQCIDALGMRQGSSHCEVRVDYRPGSKNKDKPVLIELNARVLGDTPRSTPFVGYDQIMLMVYLAYCAACIPEDHLLCGSGNGISRNGSSSGSNMKSNEVNKMNDTRSMLPWPPVPLLYRSLSSNTTCHVIFLRTKEESYFCTTGLNYLRKLPTFKYISRNAIFDGQNRLSYRYLLRKTTDLLTSPCACVMEGTEEGIRRDYAIIREMENKDISSWNVFLDNALVAKGLDVLCLTKSADRVSARNSPAATKNNNNSNNNNNKYSSDLLERGATRKAAVEMVKQIFSVEPVLYVPVSYVNKLELLGLFYLLDDNTNAALYS</sequence>
<feature type="domain" description="ATP-grasp" evidence="6">
    <location>
        <begin position="228"/>
        <end position="469"/>
    </location>
</feature>
<gene>
    <name evidence="7" type="ORF">TM35_000112200</name>
</gene>
<organism evidence="7 8">
    <name type="scientific">Trypanosoma theileri</name>
    <dbReference type="NCBI Taxonomy" id="67003"/>
    <lineage>
        <taxon>Eukaryota</taxon>
        <taxon>Discoba</taxon>
        <taxon>Euglenozoa</taxon>
        <taxon>Kinetoplastea</taxon>
        <taxon>Metakinetoplastina</taxon>
        <taxon>Trypanosomatida</taxon>
        <taxon>Trypanosomatidae</taxon>
        <taxon>Trypanosoma</taxon>
    </lineage>
</organism>
<dbReference type="PROSITE" id="PS50975">
    <property type="entry name" value="ATP_GRASP"/>
    <property type="match status" value="1"/>
</dbReference>
<dbReference type="AlphaFoldDB" id="A0A1X0NYA4"/>
<dbReference type="GO" id="GO:0046872">
    <property type="term" value="F:metal ion binding"/>
    <property type="evidence" value="ECO:0007669"/>
    <property type="project" value="InterPro"/>
</dbReference>
<dbReference type="OrthoDB" id="434648at2759"/>
<evidence type="ECO:0000256" key="2">
    <source>
        <dbReference type="ARBA" id="ARBA00022741"/>
    </source>
</evidence>
<dbReference type="Gene3D" id="3.30.470.20">
    <property type="entry name" value="ATP-grasp fold, B domain"/>
    <property type="match status" value="1"/>
</dbReference>
<evidence type="ECO:0000313" key="8">
    <source>
        <dbReference type="Proteomes" id="UP000192257"/>
    </source>
</evidence>
<feature type="region of interest" description="Disordered" evidence="5">
    <location>
        <begin position="647"/>
        <end position="668"/>
    </location>
</feature>
<evidence type="ECO:0000259" key="6">
    <source>
        <dbReference type="PROSITE" id="PS50975"/>
    </source>
</evidence>
<accession>A0A1X0NYA4</accession>
<keyword evidence="8" id="KW-1185">Reference proteome</keyword>
<dbReference type="Pfam" id="PF13535">
    <property type="entry name" value="ATP-grasp_4"/>
    <property type="match status" value="1"/>
</dbReference>
<evidence type="ECO:0000256" key="5">
    <source>
        <dbReference type="SAM" id="MobiDB-lite"/>
    </source>
</evidence>
<dbReference type="GeneID" id="39984709"/>
<evidence type="ECO:0000313" key="7">
    <source>
        <dbReference type="EMBL" id="ORC89686.1"/>
    </source>
</evidence>
<dbReference type="PANTHER" id="PTHR43585">
    <property type="entry name" value="FUMIPYRROLE BIOSYNTHESIS PROTEIN C"/>
    <property type="match status" value="1"/>
</dbReference>
<dbReference type="RefSeq" id="XP_028883752.1">
    <property type="nucleotide sequence ID" value="XM_029024929.1"/>
</dbReference>
<dbReference type="GO" id="GO:0016874">
    <property type="term" value="F:ligase activity"/>
    <property type="evidence" value="ECO:0007669"/>
    <property type="project" value="UniProtKB-KW"/>
</dbReference>
<dbReference type="Proteomes" id="UP000192257">
    <property type="component" value="Unassembled WGS sequence"/>
</dbReference>
<dbReference type="GO" id="GO:0005524">
    <property type="term" value="F:ATP binding"/>
    <property type="evidence" value="ECO:0007669"/>
    <property type="project" value="UniProtKB-UniRule"/>
</dbReference>
<dbReference type="SUPFAM" id="SSF56059">
    <property type="entry name" value="Glutathione synthetase ATP-binding domain-like"/>
    <property type="match status" value="1"/>
</dbReference>
<evidence type="ECO:0000256" key="3">
    <source>
        <dbReference type="ARBA" id="ARBA00022840"/>
    </source>
</evidence>
<dbReference type="InterPro" id="IPR011761">
    <property type="entry name" value="ATP-grasp"/>
</dbReference>
<dbReference type="STRING" id="67003.A0A1X0NYA4"/>
<evidence type="ECO:0000256" key="4">
    <source>
        <dbReference type="PROSITE-ProRule" id="PRU00409"/>
    </source>
</evidence>
<dbReference type="VEuPathDB" id="TriTrypDB:TM35_000112200"/>
<keyword evidence="1 7" id="KW-0436">Ligase</keyword>
<dbReference type="EMBL" id="NBCO01000011">
    <property type="protein sequence ID" value="ORC89686.1"/>
    <property type="molecule type" value="Genomic_DNA"/>
</dbReference>
<name>A0A1X0NYA4_9TRYP</name>
<evidence type="ECO:0000256" key="1">
    <source>
        <dbReference type="ARBA" id="ARBA00022598"/>
    </source>
</evidence>
<dbReference type="InterPro" id="IPR052032">
    <property type="entry name" value="ATP-dep_AA_Ligase"/>
</dbReference>
<protein>
    <submittedName>
        <fullName evidence="7">Phosphoribosylamine--glycine ligase</fullName>
    </submittedName>
</protein>
<reference evidence="7 8" key="1">
    <citation type="submission" date="2017-03" db="EMBL/GenBank/DDBJ databases">
        <title>An alternative strategy for trypanosome survival in the mammalian bloodstream revealed through genome and transcriptome analysis of the ubiquitous bovine parasite Trypanosoma (Megatrypanum) theileri.</title>
        <authorList>
            <person name="Kelly S."/>
            <person name="Ivens A."/>
            <person name="Mott A."/>
            <person name="O'Neill E."/>
            <person name="Emms D."/>
            <person name="Macleod O."/>
            <person name="Voorheis P."/>
            <person name="Matthews J."/>
            <person name="Matthews K."/>
            <person name="Carrington M."/>
        </authorList>
    </citation>
    <scope>NUCLEOTIDE SEQUENCE [LARGE SCALE GENOMIC DNA]</scope>
    <source>
        <strain evidence="7">Edinburgh</strain>
    </source>
</reference>